<proteinExistence type="predicted"/>
<evidence type="ECO:0000313" key="3">
    <source>
        <dbReference type="Proteomes" id="UP001055091"/>
    </source>
</evidence>
<organism evidence="2 3">
    <name type="scientific">Hungatella hathewayi</name>
    <dbReference type="NCBI Taxonomy" id="154046"/>
    <lineage>
        <taxon>Bacteria</taxon>
        <taxon>Bacillati</taxon>
        <taxon>Bacillota</taxon>
        <taxon>Clostridia</taxon>
        <taxon>Lachnospirales</taxon>
        <taxon>Lachnospiraceae</taxon>
        <taxon>Hungatella</taxon>
    </lineage>
</organism>
<gene>
    <name evidence="2" type="ORF">CE91St55_19820</name>
</gene>
<evidence type="ECO:0000259" key="1">
    <source>
        <dbReference type="Pfam" id="PF00248"/>
    </source>
</evidence>
<dbReference type="InterPro" id="IPR050523">
    <property type="entry name" value="AKR_Detox_Biosynth"/>
</dbReference>
<feature type="domain" description="NADP-dependent oxidoreductase" evidence="1">
    <location>
        <begin position="14"/>
        <end position="282"/>
    </location>
</feature>
<dbReference type="GO" id="GO:0005829">
    <property type="term" value="C:cytosol"/>
    <property type="evidence" value="ECO:0007669"/>
    <property type="project" value="TreeGrafter"/>
</dbReference>
<dbReference type="Proteomes" id="UP001055091">
    <property type="component" value="Unassembled WGS sequence"/>
</dbReference>
<comment type="caution">
    <text evidence="2">The sequence shown here is derived from an EMBL/GenBank/DDBJ whole genome shotgun (WGS) entry which is preliminary data.</text>
</comment>
<accession>A0AA37JE83</accession>
<dbReference type="SUPFAM" id="SSF51430">
    <property type="entry name" value="NAD(P)-linked oxidoreductase"/>
    <property type="match status" value="1"/>
</dbReference>
<dbReference type="PANTHER" id="PTHR43364:SF1">
    <property type="entry name" value="OXIDOREDUCTASE YDHF"/>
    <property type="match status" value="1"/>
</dbReference>
<dbReference type="InterPro" id="IPR036812">
    <property type="entry name" value="NAD(P)_OxRdtase_dom_sf"/>
</dbReference>
<dbReference type="CDD" id="cd19092">
    <property type="entry name" value="AKR_BsYcsN_EcYdhF-like"/>
    <property type="match status" value="1"/>
</dbReference>
<dbReference type="AlphaFoldDB" id="A0AA37JE83"/>
<dbReference type="PANTHER" id="PTHR43364">
    <property type="entry name" value="NADH-SPECIFIC METHYLGLYOXAL REDUCTASE-RELATED"/>
    <property type="match status" value="1"/>
</dbReference>
<protein>
    <submittedName>
        <fullName evidence="2">Oxidoreductase</fullName>
    </submittedName>
</protein>
<name>A0AA37JE83_9FIRM</name>
<dbReference type="Pfam" id="PF00248">
    <property type="entry name" value="Aldo_ket_red"/>
    <property type="match status" value="1"/>
</dbReference>
<dbReference type="InterPro" id="IPR023210">
    <property type="entry name" value="NADP_OxRdtase_dom"/>
</dbReference>
<reference evidence="2" key="1">
    <citation type="submission" date="2022-01" db="EMBL/GenBank/DDBJ databases">
        <title>Novel bile acid biosynthetic pathways are enriched in the microbiome of centenarians.</title>
        <authorList>
            <person name="Sato Y."/>
            <person name="Atarashi K."/>
            <person name="Plichta R.D."/>
            <person name="Arai Y."/>
            <person name="Sasajima S."/>
            <person name="Kearney M.S."/>
            <person name="Suda W."/>
            <person name="Takeshita K."/>
            <person name="Sasaki T."/>
            <person name="Okamoto S."/>
            <person name="Skelly N.A."/>
            <person name="Okamura Y."/>
            <person name="Vlamakis H."/>
            <person name="Li Y."/>
            <person name="Tanoue T."/>
            <person name="Takei H."/>
            <person name="Nittono H."/>
            <person name="Narushima S."/>
            <person name="Irie J."/>
            <person name="Itoh H."/>
            <person name="Moriya K."/>
            <person name="Sugiura Y."/>
            <person name="Suematsu M."/>
            <person name="Moritoki N."/>
            <person name="Shibata S."/>
            <person name="Littman R.D."/>
            <person name="Fischbach A.M."/>
            <person name="Uwamino Y."/>
            <person name="Inoue T."/>
            <person name="Honda A."/>
            <person name="Hattori M."/>
            <person name="Murai T."/>
            <person name="Xavier J.R."/>
            <person name="Hirose N."/>
            <person name="Honda K."/>
        </authorList>
    </citation>
    <scope>NUCLEOTIDE SEQUENCE</scope>
    <source>
        <strain evidence="2">CE91-St55</strain>
    </source>
</reference>
<dbReference type="EMBL" id="BQNJ01000001">
    <property type="protein sequence ID" value="GKH00001.1"/>
    <property type="molecule type" value="Genomic_DNA"/>
</dbReference>
<dbReference type="RefSeq" id="WP_118040826.1">
    <property type="nucleotide sequence ID" value="NZ_BQNJ01000001.1"/>
</dbReference>
<evidence type="ECO:0000313" key="2">
    <source>
        <dbReference type="EMBL" id="GKH00001.1"/>
    </source>
</evidence>
<dbReference type="Gene3D" id="3.20.20.100">
    <property type="entry name" value="NADP-dependent oxidoreductase domain"/>
    <property type="match status" value="1"/>
</dbReference>
<sequence length="295" mass="33036">MERIKMGPIELSRVIQGYWRLTSWDWSPEKLADHMNACVENGVTTFDTAAVYGGGECERQMGKALAFDPTLRSRIELVTKVGIVPKGENAAFSHYNTTYDHVMRACRDCLERLGTDYVDLLLIHREDPCLDPAECGRALKDLQAEGLIRAYGVSNFDPWKFQALNQATGQSLVTNQIECSPLCFEHFDSGMMDLLTGTGIHPMIWSPLAGGRLFTGSDEACVKVRGVLKELAEQYGTTESAIVYAWLAYHPVKALPICGSNRIDRLLEAVRGVEIRLEHVDWYRVYTASGQKVLR</sequence>